<dbReference type="GO" id="GO:0006355">
    <property type="term" value="P:regulation of DNA-templated transcription"/>
    <property type="evidence" value="ECO:0007669"/>
    <property type="project" value="InterPro"/>
</dbReference>
<dbReference type="InterPro" id="IPR051797">
    <property type="entry name" value="TrmB-like"/>
</dbReference>
<evidence type="ECO:0000313" key="1">
    <source>
        <dbReference type="EMBL" id="MBB4947692.1"/>
    </source>
</evidence>
<dbReference type="EMBL" id="JACHJR010000001">
    <property type="protein sequence ID" value="MBB4947692.1"/>
    <property type="molecule type" value="Genomic_DNA"/>
</dbReference>
<protein>
    <submittedName>
        <fullName evidence="1">Biotin operon repressor/sugar-specific transcriptional regulator TrmB</fullName>
    </submittedName>
</protein>
<dbReference type="Proteomes" id="UP000573327">
    <property type="component" value="Unassembled WGS sequence"/>
</dbReference>
<comment type="caution">
    <text evidence="1">The sequence shown here is derived from an EMBL/GenBank/DDBJ whole genome shotgun (WGS) entry which is preliminary data.</text>
</comment>
<dbReference type="SUPFAM" id="SSF46894">
    <property type="entry name" value="C-terminal effector domain of the bipartite response regulators"/>
    <property type="match status" value="1"/>
</dbReference>
<accession>A0A7W7SCR3</accession>
<keyword evidence="2" id="KW-1185">Reference proteome</keyword>
<dbReference type="Gene3D" id="1.10.10.10">
    <property type="entry name" value="Winged helix-like DNA-binding domain superfamily/Winged helix DNA-binding domain"/>
    <property type="match status" value="1"/>
</dbReference>
<dbReference type="PANTHER" id="PTHR34293">
    <property type="entry name" value="HTH-TYPE TRANSCRIPTIONAL REGULATOR TRMBL2"/>
    <property type="match status" value="1"/>
</dbReference>
<dbReference type="RefSeq" id="WP_184916043.1">
    <property type="nucleotide sequence ID" value="NZ_JACHJR010000001.1"/>
</dbReference>
<sequence length="338" mass="37082">MSETAEPGLTTGGLNILSADARELYRAVVRSKVELAPSELPAEAKPALQELLDMGLLVPDTDHPDVLVAVDPQQLAEGLAASWQRKALSLLTRAVALPAALKDLTEEFHTPEQSGGTIEYVRGKVLINQRLQQLTNSCSEEFLAAQPGGPRPPEALASSIDRDLALLRRGATARTIYHPSTRYHAPTRDYVAAVTQAGAQVRTLDEPYTRILVIDRRTAIIPVADDLSLAAFVHDQAIISYIVAEVFERNWNRAIDFDGARAVPQQVVSRLRQTIIDLMLKGTSHRVIARSLGISERTLARHIADMREDYHVESLFQLGYVLARSNSAQAEVEAPGFE</sequence>
<name>A0A7W7SCR3_9ACTN</name>
<organism evidence="1 2">
    <name type="scientific">Kitasatospora gansuensis</name>
    <dbReference type="NCBI Taxonomy" id="258050"/>
    <lineage>
        <taxon>Bacteria</taxon>
        <taxon>Bacillati</taxon>
        <taxon>Actinomycetota</taxon>
        <taxon>Actinomycetes</taxon>
        <taxon>Kitasatosporales</taxon>
        <taxon>Streptomycetaceae</taxon>
        <taxon>Kitasatospora</taxon>
    </lineage>
</organism>
<reference evidence="1 2" key="1">
    <citation type="submission" date="2020-08" db="EMBL/GenBank/DDBJ databases">
        <title>Sequencing the genomes of 1000 actinobacteria strains.</title>
        <authorList>
            <person name="Klenk H.-P."/>
        </authorList>
    </citation>
    <scope>NUCLEOTIDE SEQUENCE [LARGE SCALE GENOMIC DNA]</scope>
    <source>
        <strain evidence="1 2">DSM 44786</strain>
    </source>
</reference>
<dbReference type="GO" id="GO:0003677">
    <property type="term" value="F:DNA binding"/>
    <property type="evidence" value="ECO:0007669"/>
    <property type="project" value="InterPro"/>
</dbReference>
<dbReference type="InterPro" id="IPR036388">
    <property type="entry name" value="WH-like_DNA-bd_sf"/>
</dbReference>
<evidence type="ECO:0000313" key="2">
    <source>
        <dbReference type="Proteomes" id="UP000573327"/>
    </source>
</evidence>
<dbReference type="InterPro" id="IPR016032">
    <property type="entry name" value="Sig_transdc_resp-reg_C-effctor"/>
</dbReference>
<gene>
    <name evidence="1" type="ORF">F4556_003227</name>
</gene>
<dbReference type="AlphaFoldDB" id="A0A7W7SCR3"/>
<proteinExistence type="predicted"/>
<dbReference type="PANTHER" id="PTHR34293:SF1">
    <property type="entry name" value="HTH-TYPE TRANSCRIPTIONAL REGULATOR TRMBL2"/>
    <property type="match status" value="1"/>
</dbReference>